<evidence type="ECO:0000256" key="1">
    <source>
        <dbReference type="ARBA" id="ARBA00004170"/>
    </source>
</evidence>
<comment type="function">
    <text evidence="12">Part of the Sec protein translocase complex. Interacts with the SecYEG preprotein conducting channel. Has a central role in coupling the hydrolysis of ATP to the transfer of proteins into and across the cell membrane, serving as an ATP-driven molecular motor driving the stepwise translocation of polypeptide chains across the membrane.</text>
</comment>
<accession>A0ABV3S4B0</accession>
<dbReference type="PANTHER" id="PTHR30612:SF0">
    <property type="entry name" value="CHLOROPLAST PROTEIN-TRANSPORTING ATPASE"/>
    <property type="match status" value="1"/>
</dbReference>
<keyword evidence="11 12" id="KW-0472">Membrane</keyword>
<dbReference type="Proteomes" id="UP001556617">
    <property type="component" value="Unassembled WGS sequence"/>
</dbReference>
<feature type="binding site" evidence="12">
    <location>
        <position position="491"/>
    </location>
    <ligand>
        <name>ATP</name>
        <dbReference type="ChEBI" id="CHEBI:30616"/>
    </ligand>
</feature>
<dbReference type="InterPro" id="IPR014018">
    <property type="entry name" value="SecA_motor_DEAD"/>
</dbReference>
<dbReference type="CDD" id="cd17928">
    <property type="entry name" value="DEXDc_SecA"/>
    <property type="match status" value="1"/>
</dbReference>
<dbReference type="Gene3D" id="3.40.50.300">
    <property type="entry name" value="P-loop containing nucleotide triphosphate hydrolases"/>
    <property type="match status" value="2"/>
</dbReference>
<dbReference type="InterPro" id="IPR036266">
    <property type="entry name" value="SecA_Wing/Scaffold_sf"/>
</dbReference>
<dbReference type="Pfam" id="PF21090">
    <property type="entry name" value="P-loop_SecA"/>
    <property type="match status" value="1"/>
</dbReference>
<dbReference type="Pfam" id="PF07517">
    <property type="entry name" value="SecA_DEAD"/>
    <property type="match status" value="1"/>
</dbReference>
<dbReference type="PROSITE" id="PS51196">
    <property type="entry name" value="SECA_MOTOR_DEAD"/>
    <property type="match status" value="1"/>
</dbReference>
<protein>
    <recommendedName>
        <fullName evidence="12">Protein translocase subunit SecA</fullName>
        <ecNumber evidence="12">7.4.2.8</ecNumber>
    </recommendedName>
</protein>
<dbReference type="PROSITE" id="PS51192">
    <property type="entry name" value="HELICASE_ATP_BIND_1"/>
    <property type="match status" value="1"/>
</dbReference>
<keyword evidence="7 12" id="KW-0067">ATP-binding</keyword>
<evidence type="ECO:0000256" key="2">
    <source>
        <dbReference type="ARBA" id="ARBA00007650"/>
    </source>
</evidence>
<dbReference type="Gene3D" id="1.10.3060.10">
    <property type="entry name" value="Helical scaffold and wing domains of SecA"/>
    <property type="match status" value="1"/>
</dbReference>
<proteinExistence type="inferred from homology"/>
<dbReference type="InterPro" id="IPR014001">
    <property type="entry name" value="Helicase_ATP-bd"/>
</dbReference>
<keyword evidence="10 12" id="KW-0811">Translocation</keyword>
<evidence type="ECO:0000256" key="7">
    <source>
        <dbReference type="ARBA" id="ARBA00022840"/>
    </source>
</evidence>
<evidence type="ECO:0000256" key="8">
    <source>
        <dbReference type="ARBA" id="ARBA00022927"/>
    </source>
</evidence>
<comment type="subcellular location">
    <subcellularLocation>
        <location evidence="12">Cell membrane</location>
        <topology evidence="12">Peripheral membrane protein</topology>
        <orientation evidence="12">Cytoplasmic side</orientation>
    </subcellularLocation>
    <subcellularLocation>
        <location evidence="12">Cytoplasm</location>
    </subcellularLocation>
    <subcellularLocation>
        <location evidence="1">Membrane</location>
        <topology evidence="1">Peripheral membrane protein</topology>
    </subcellularLocation>
    <text evidence="12">Distribution is 50-50.</text>
</comment>
<dbReference type="PRINTS" id="PR00906">
    <property type="entry name" value="SECA"/>
</dbReference>
<evidence type="ECO:0000256" key="3">
    <source>
        <dbReference type="ARBA" id="ARBA00022448"/>
    </source>
</evidence>
<dbReference type="RefSeq" id="WP_367974770.1">
    <property type="nucleotide sequence ID" value="NZ_JBFPEQ010000001.1"/>
</dbReference>
<keyword evidence="8 12" id="KW-0653">Protein transport</keyword>
<keyword evidence="17" id="KW-1185">Reference proteome</keyword>
<dbReference type="SMART" id="SM00957">
    <property type="entry name" value="SecA_DEAD"/>
    <property type="match status" value="1"/>
</dbReference>
<evidence type="ECO:0000256" key="12">
    <source>
        <dbReference type="HAMAP-Rule" id="MF_01382"/>
    </source>
</evidence>
<dbReference type="SUPFAM" id="SSF52540">
    <property type="entry name" value="P-loop containing nucleoside triphosphate hydrolases"/>
    <property type="match status" value="2"/>
</dbReference>
<name>A0ABV3S4B0_9LACO</name>
<dbReference type="PANTHER" id="PTHR30612">
    <property type="entry name" value="SECA INNER MEMBRANE COMPONENT OF SEC PROTEIN SECRETION SYSTEM"/>
    <property type="match status" value="1"/>
</dbReference>
<evidence type="ECO:0000256" key="11">
    <source>
        <dbReference type="ARBA" id="ARBA00023136"/>
    </source>
</evidence>
<dbReference type="Gene3D" id="3.90.1440.10">
    <property type="entry name" value="SecA, preprotein cross-linking domain"/>
    <property type="match status" value="1"/>
</dbReference>
<evidence type="ECO:0000259" key="15">
    <source>
        <dbReference type="PROSITE" id="PS51196"/>
    </source>
</evidence>
<dbReference type="InterPro" id="IPR001650">
    <property type="entry name" value="Helicase_C-like"/>
</dbReference>
<evidence type="ECO:0000259" key="14">
    <source>
        <dbReference type="PROSITE" id="PS51194"/>
    </source>
</evidence>
<dbReference type="Pfam" id="PF07516">
    <property type="entry name" value="SecA_SW"/>
    <property type="match status" value="1"/>
</dbReference>
<keyword evidence="3 12" id="KW-0813">Transport</keyword>
<feature type="domain" description="SecA family profile" evidence="15">
    <location>
        <begin position="1"/>
        <end position="569"/>
    </location>
</feature>
<dbReference type="Pfam" id="PF01043">
    <property type="entry name" value="SecA_PP_bind"/>
    <property type="match status" value="1"/>
</dbReference>
<dbReference type="InterPro" id="IPR022490">
    <property type="entry name" value="SecA2"/>
</dbReference>
<dbReference type="InterPro" id="IPR036670">
    <property type="entry name" value="SecA_X-link_sf"/>
</dbReference>
<dbReference type="InterPro" id="IPR011115">
    <property type="entry name" value="SecA_DEAD"/>
</dbReference>
<dbReference type="SMART" id="SM00958">
    <property type="entry name" value="SecA_PP_bind"/>
    <property type="match status" value="1"/>
</dbReference>
<comment type="caution">
    <text evidence="16">The sequence shown here is derived from an EMBL/GenBank/DDBJ whole genome shotgun (WGS) entry which is preliminary data.</text>
</comment>
<dbReference type="InterPro" id="IPR044722">
    <property type="entry name" value="SecA_SF2_C"/>
</dbReference>
<feature type="binding site" evidence="12">
    <location>
        <begin position="98"/>
        <end position="102"/>
    </location>
    <ligand>
        <name>ATP</name>
        <dbReference type="ChEBI" id="CHEBI:30616"/>
    </ligand>
</feature>
<organism evidence="16 17">
    <name type="scientific">Leuconostoc aquikimchii</name>
    <dbReference type="NCBI Taxonomy" id="3236804"/>
    <lineage>
        <taxon>Bacteria</taxon>
        <taxon>Bacillati</taxon>
        <taxon>Bacillota</taxon>
        <taxon>Bacilli</taxon>
        <taxon>Lactobacillales</taxon>
        <taxon>Lactobacillaceae</taxon>
        <taxon>Leuconostoc</taxon>
    </lineage>
</organism>
<dbReference type="PROSITE" id="PS51194">
    <property type="entry name" value="HELICASE_CTER"/>
    <property type="match status" value="1"/>
</dbReference>
<comment type="catalytic activity">
    <reaction evidence="12">
        <text>ATP + H2O + cellular proteinSide 1 = ADP + phosphate + cellular proteinSide 2.</text>
        <dbReference type="EC" id="7.4.2.8"/>
    </reaction>
</comment>
<dbReference type="EC" id="7.4.2.8" evidence="12"/>
<dbReference type="HAMAP" id="MF_01382">
    <property type="entry name" value="SecA"/>
    <property type="match status" value="1"/>
</dbReference>
<sequence length="789" mass="90204">MLSKIVQKTALKKYYKILKKVESRAKAYATMSDNQLKDQTLKLKRRLANGENLNDILPDAYATIREADKRVFGLYPFPEQVIGGIILHYGNVAEMKTGEGKTLTATMPLYLNALSGKGVMLITVNEYLATRDAKEIGPVFQWLGLTVATGVPDEGETDDDLDKKKIYESDIIYTTNSALGFDYLFENLVDDKNDKNIREFNYAVIDEIDAVLLDMAQTPLIISGAPRVQSNLYQVANYFIKILKVKADYELDEDQKNVWLTREGIIRGEKFFGIDNLMSTEHAEIYRYVMLALKSHFLYFKDRDYVVENGEIVLLDAINGRKLVGTKLQAGIHQSIEAKEDVEITLESRAMASITYQNLFRMFHKLSGMTGTGKTDDEELRETYNLDVIVVPTHREIKRVDTKDQIYFNLESKVSDSVAKLKFYHSKGRPVLLSSGSVTMSELYSRILLREGIAHNVLNARNAALEAQIIKEAGSRGAVTVATAMAGRGTDIKISKEVDALGGLVIIGTERMESKRIDNQLRGRAGRQGNQGRSEFFVSLDDSILLEYGPQWLKKFISRNQGRNLSKLHQMKFKKLIDNAQKSAESHNRSSRMQTLEFDEISRVQREKVYAVRNYLMAKDSTYNDIFLKMASSWFDIFLENKNPKRHELNDFILNNLDYEFDQHMVSFTQVDFSDRDSIKAFLLDFFEQSMLEKGRKIGSEFQFGYFQRLILLKAIDTQWVEEVDNLQQLKTVVTNRNLAQHNPVYEYQIEAKKSFNLMIEKMYQQSVSGVVLSELVKQKDGSLEVEFA</sequence>
<dbReference type="EMBL" id="JBFPER010000001">
    <property type="protein sequence ID" value="MEX0381176.1"/>
    <property type="molecule type" value="Genomic_DNA"/>
</dbReference>
<evidence type="ECO:0000256" key="9">
    <source>
        <dbReference type="ARBA" id="ARBA00022967"/>
    </source>
</evidence>
<gene>
    <name evidence="16" type="primary">secA2</name>
    <name evidence="12" type="synonym">secA</name>
    <name evidence="16" type="ORF">AB3K24_07400</name>
</gene>
<dbReference type="InterPro" id="IPR011116">
    <property type="entry name" value="SecA_Wing/Scaffold"/>
</dbReference>
<comment type="similarity">
    <text evidence="2 12">Belongs to the SecA family.</text>
</comment>
<evidence type="ECO:0000256" key="6">
    <source>
        <dbReference type="ARBA" id="ARBA00022741"/>
    </source>
</evidence>
<evidence type="ECO:0000313" key="17">
    <source>
        <dbReference type="Proteomes" id="UP001556617"/>
    </source>
</evidence>
<reference evidence="16 17" key="1">
    <citation type="submission" date="2024-07" db="EMBL/GenBank/DDBJ databases">
        <authorList>
            <person name="Yun M."/>
        </authorList>
    </citation>
    <scope>NUCLEOTIDE SEQUENCE [LARGE SCALE GENOMIC DNA]</scope>
    <source>
        <strain evidence="16 17">MS01</strain>
    </source>
</reference>
<dbReference type="NCBIfam" id="NF006630">
    <property type="entry name" value="PRK09200.1"/>
    <property type="match status" value="1"/>
</dbReference>
<dbReference type="NCBIfam" id="TIGR03714">
    <property type="entry name" value="secA2"/>
    <property type="match status" value="1"/>
</dbReference>
<keyword evidence="5 12" id="KW-0963">Cytoplasm</keyword>
<evidence type="ECO:0000259" key="13">
    <source>
        <dbReference type="PROSITE" id="PS51192"/>
    </source>
</evidence>
<feature type="domain" description="Helicase C-terminal" evidence="14">
    <location>
        <begin position="402"/>
        <end position="569"/>
    </location>
</feature>
<dbReference type="InterPro" id="IPR011130">
    <property type="entry name" value="SecA_preprotein_X-link_dom"/>
</dbReference>
<dbReference type="InterPro" id="IPR027417">
    <property type="entry name" value="P-loop_NTPase"/>
</dbReference>
<comment type="subunit">
    <text evidence="12">Monomer and homodimer. Part of the essential Sec protein translocation apparatus which comprises SecA, SecYEG and auxiliary proteins SecDF. Other proteins may also be involved.</text>
</comment>
<keyword evidence="4 12" id="KW-1003">Cell membrane</keyword>
<dbReference type="CDD" id="cd18803">
    <property type="entry name" value="SF2_C_secA"/>
    <property type="match status" value="1"/>
</dbReference>
<dbReference type="InterPro" id="IPR000185">
    <property type="entry name" value="SecA"/>
</dbReference>
<dbReference type="SUPFAM" id="SSF81886">
    <property type="entry name" value="Helical scaffold and wing domains of SecA"/>
    <property type="match status" value="1"/>
</dbReference>
<dbReference type="SUPFAM" id="SSF81767">
    <property type="entry name" value="Pre-protein crosslinking domain of SecA"/>
    <property type="match status" value="1"/>
</dbReference>
<feature type="domain" description="Helicase ATP-binding" evidence="13">
    <location>
        <begin position="82"/>
        <end position="245"/>
    </location>
</feature>
<keyword evidence="9 12" id="KW-1278">Translocase</keyword>
<feature type="binding site" evidence="12">
    <location>
        <position position="80"/>
    </location>
    <ligand>
        <name>ATP</name>
        <dbReference type="ChEBI" id="CHEBI:30616"/>
    </ligand>
</feature>
<evidence type="ECO:0000313" key="16">
    <source>
        <dbReference type="EMBL" id="MEX0381176.1"/>
    </source>
</evidence>
<evidence type="ECO:0000256" key="4">
    <source>
        <dbReference type="ARBA" id="ARBA00022475"/>
    </source>
</evidence>
<evidence type="ECO:0000256" key="5">
    <source>
        <dbReference type="ARBA" id="ARBA00022490"/>
    </source>
</evidence>
<keyword evidence="6 12" id="KW-0547">Nucleotide-binding</keyword>
<evidence type="ECO:0000256" key="10">
    <source>
        <dbReference type="ARBA" id="ARBA00023010"/>
    </source>
</evidence>